<name>A0A139A6I4_GONPJ</name>
<organism evidence="2 3">
    <name type="scientific">Gonapodya prolifera (strain JEL478)</name>
    <name type="common">Monoblepharis prolifera</name>
    <dbReference type="NCBI Taxonomy" id="1344416"/>
    <lineage>
        <taxon>Eukaryota</taxon>
        <taxon>Fungi</taxon>
        <taxon>Fungi incertae sedis</taxon>
        <taxon>Chytridiomycota</taxon>
        <taxon>Chytridiomycota incertae sedis</taxon>
        <taxon>Monoblepharidomycetes</taxon>
        <taxon>Monoblepharidales</taxon>
        <taxon>Gonapodyaceae</taxon>
        <taxon>Gonapodya</taxon>
    </lineage>
</organism>
<feature type="region of interest" description="Disordered" evidence="1">
    <location>
        <begin position="1"/>
        <end position="24"/>
    </location>
</feature>
<dbReference type="Proteomes" id="UP000070544">
    <property type="component" value="Unassembled WGS sequence"/>
</dbReference>
<accession>A0A139A6I4</accession>
<evidence type="ECO:0000313" key="3">
    <source>
        <dbReference type="Proteomes" id="UP000070544"/>
    </source>
</evidence>
<proteinExistence type="predicted"/>
<reference evidence="2 3" key="1">
    <citation type="journal article" date="2015" name="Genome Biol. Evol.">
        <title>Phylogenomic analyses indicate that early fungi evolved digesting cell walls of algal ancestors of land plants.</title>
        <authorList>
            <person name="Chang Y."/>
            <person name="Wang S."/>
            <person name="Sekimoto S."/>
            <person name="Aerts A.L."/>
            <person name="Choi C."/>
            <person name="Clum A."/>
            <person name="LaButti K.M."/>
            <person name="Lindquist E.A."/>
            <person name="Yee Ngan C."/>
            <person name="Ohm R.A."/>
            <person name="Salamov A.A."/>
            <person name="Grigoriev I.V."/>
            <person name="Spatafora J.W."/>
            <person name="Berbee M.L."/>
        </authorList>
    </citation>
    <scope>NUCLEOTIDE SEQUENCE [LARGE SCALE GENOMIC DNA]</scope>
    <source>
        <strain evidence="2 3">JEL478</strain>
    </source>
</reference>
<dbReference type="AlphaFoldDB" id="A0A139A6I4"/>
<evidence type="ECO:0000313" key="2">
    <source>
        <dbReference type="EMBL" id="KXS12412.1"/>
    </source>
</evidence>
<evidence type="ECO:0000256" key="1">
    <source>
        <dbReference type="SAM" id="MobiDB-lite"/>
    </source>
</evidence>
<sequence>MMEESTDSDGGVAEVSNAADDVDPEVQALQREVSALTEIVTECARDTDEVLPKYRNCRRYVASG</sequence>
<gene>
    <name evidence="2" type="ORF">M427DRAFT_396989</name>
</gene>
<dbReference type="EMBL" id="KQ965788">
    <property type="protein sequence ID" value="KXS12412.1"/>
    <property type="molecule type" value="Genomic_DNA"/>
</dbReference>
<keyword evidence="3" id="KW-1185">Reference proteome</keyword>
<protein>
    <submittedName>
        <fullName evidence="2">Uncharacterized protein</fullName>
    </submittedName>
</protein>